<dbReference type="EMBL" id="JACIEC010000001">
    <property type="protein sequence ID" value="MBB4142365.1"/>
    <property type="molecule type" value="Genomic_DNA"/>
</dbReference>
<evidence type="ECO:0000313" key="9">
    <source>
        <dbReference type="EMBL" id="MBB4142365.1"/>
    </source>
</evidence>
<evidence type="ECO:0000256" key="7">
    <source>
        <dbReference type="SAM" id="SignalP"/>
    </source>
</evidence>
<dbReference type="AlphaFoldDB" id="A0A7W6PR50"/>
<keyword evidence="4" id="KW-0249">Electron transport</keyword>
<keyword evidence="10" id="KW-1185">Reference proteome</keyword>
<dbReference type="GO" id="GO:0020037">
    <property type="term" value="F:heme binding"/>
    <property type="evidence" value="ECO:0007669"/>
    <property type="project" value="InterPro"/>
</dbReference>
<evidence type="ECO:0000313" key="10">
    <source>
        <dbReference type="Proteomes" id="UP000519897"/>
    </source>
</evidence>
<feature type="domain" description="Cytochrome c" evidence="8">
    <location>
        <begin position="30"/>
        <end position="132"/>
    </location>
</feature>
<dbReference type="Gene3D" id="1.10.760.10">
    <property type="entry name" value="Cytochrome c-like domain"/>
    <property type="match status" value="1"/>
</dbReference>
<dbReference type="RefSeq" id="WP_165136211.1">
    <property type="nucleotide sequence ID" value="NZ_JACIEC010000001.1"/>
</dbReference>
<proteinExistence type="predicted"/>
<accession>A0A7W6PR50</accession>
<keyword evidence="1" id="KW-0813">Transport</keyword>
<feature type="chain" id="PRO_5031087881" evidence="7">
    <location>
        <begin position="30"/>
        <end position="132"/>
    </location>
</feature>
<keyword evidence="2 6" id="KW-0349">Heme</keyword>
<keyword evidence="3 6" id="KW-0479">Metal-binding</keyword>
<evidence type="ECO:0000256" key="1">
    <source>
        <dbReference type="ARBA" id="ARBA00022448"/>
    </source>
</evidence>
<gene>
    <name evidence="9" type="ORF">GGQ72_000864</name>
</gene>
<keyword evidence="5 6" id="KW-0408">Iron</keyword>
<dbReference type="InterPro" id="IPR009056">
    <property type="entry name" value="Cyt_c-like_dom"/>
</dbReference>
<dbReference type="GO" id="GO:0009055">
    <property type="term" value="F:electron transfer activity"/>
    <property type="evidence" value="ECO:0007669"/>
    <property type="project" value="InterPro"/>
</dbReference>
<dbReference type="PROSITE" id="PS51007">
    <property type="entry name" value="CYTC"/>
    <property type="match status" value="1"/>
</dbReference>
<organism evidence="9 10">
    <name type="scientific">Rhizobium rhizoryzae</name>
    <dbReference type="NCBI Taxonomy" id="451876"/>
    <lineage>
        <taxon>Bacteria</taxon>
        <taxon>Pseudomonadati</taxon>
        <taxon>Pseudomonadota</taxon>
        <taxon>Alphaproteobacteria</taxon>
        <taxon>Hyphomicrobiales</taxon>
        <taxon>Rhizobiaceae</taxon>
        <taxon>Rhizobium/Agrobacterium group</taxon>
        <taxon>Rhizobium</taxon>
    </lineage>
</organism>
<sequence>MRHSSCFLLCLMRFAAPFAMLAIAGQTLAADLRRGEQIFKQCASCHTLQTNSNGFGPTLNGVIGRNAGTVPNFRYSPAMTEAGAKGLVWDEAALSEFLRSPKSKVPGTSMRFWGFWFRSEIDDVVAYIEANQ</sequence>
<name>A0A7W6PR50_9HYPH</name>
<keyword evidence="7" id="KW-0732">Signal</keyword>
<reference evidence="9 10" key="1">
    <citation type="submission" date="2020-08" db="EMBL/GenBank/DDBJ databases">
        <title>Genomic Encyclopedia of Type Strains, Phase IV (KMG-IV): sequencing the most valuable type-strain genomes for metagenomic binning, comparative biology and taxonomic classification.</title>
        <authorList>
            <person name="Goeker M."/>
        </authorList>
    </citation>
    <scope>NUCLEOTIDE SEQUENCE [LARGE SCALE GENOMIC DNA]</scope>
    <source>
        <strain evidence="9 10">DSM 29514</strain>
    </source>
</reference>
<dbReference type="PRINTS" id="PR00604">
    <property type="entry name" value="CYTCHRMECIAB"/>
</dbReference>
<evidence type="ECO:0000256" key="4">
    <source>
        <dbReference type="ARBA" id="ARBA00022982"/>
    </source>
</evidence>
<dbReference type="InterPro" id="IPR036909">
    <property type="entry name" value="Cyt_c-like_dom_sf"/>
</dbReference>
<evidence type="ECO:0000256" key="3">
    <source>
        <dbReference type="ARBA" id="ARBA00022723"/>
    </source>
</evidence>
<dbReference type="Proteomes" id="UP000519897">
    <property type="component" value="Unassembled WGS sequence"/>
</dbReference>
<dbReference type="Pfam" id="PF00034">
    <property type="entry name" value="Cytochrom_C"/>
    <property type="match status" value="1"/>
</dbReference>
<evidence type="ECO:0000256" key="5">
    <source>
        <dbReference type="ARBA" id="ARBA00023004"/>
    </source>
</evidence>
<feature type="signal peptide" evidence="7">
    <location>
        <begin position="1"/>
        <end position="29"/>
    </location>
</feature>
<dbReference type="SUPFAM" id="SSF46626">
    <property type="entry name" value="Cytochrome c"/>
    <property type="match status" value="1"/>
</dbReference>
<dbReference type="InterPro" id="IPR002327">
    <property type="entry name" value="Cyt_c_1A/1B"/>
</dbReference>
<protein>
    <submittedName>
        <fullName evidence="9">Cytochrome c</fullName>
    </submittedName>
</protein>
<dbReference type="PANTHER" id="PTHR11961">
    <property type="entry name" value="CYTOCHROME C"/>
    <property type="match status" value="1"/>
</dbReference>
<evidence type="ECO:0000256" key="6">
    <source>
        <dbReference type="PROSITE-ProRule" id="PRU00433"/>
    </source>
</evidence>
<evidence type="ECO:0000259" key="8">
    <source>
        <dbReference type="PROSITE" id="PS51007"/>
    </source>
</evidence>
<dbReference type="GO" id="GO:0046872">
    <property type="term" value="F:metal ion binding"/>
    <property type="evidence" value="ECO:0007669"/>
    <property type="project" value="UniProtKB-KW"/>
</dbReference>
<evidence type="ECO:0000256" key="2">
    <source>
        <dbReference type="ARBA" id="ARBA00022617"/>
    </source>
</evidence>
<comment type="caution">
    <text evidence="9">The sequence shown here is derived from an EMBL/GenBank/DDBJ whole genome shotgun (WGS) entry which is preliminary data.</text>
</comment>